<reference evidence="1 2" key="1">
    <citation type="submission" date="2016-10" db="EMBL/GenBank/DDBJ databases">
        <authorList>
            <person name="de Groot N.N."/>
        </authorList>
    </citation>
    <scope>NUCLEOTIDE SEQUENCE [LARGE SCALE GENOMIC DNA]</scope>
    <source>
        <strain evidence="1 2">CGMCC 1.8925</strain>
    </source>
</reference>
<sequence>MVGIASTVECAIALIAAAGVVDGAILDLDFRIEATCLVADELKRRGIPFVLLTGMAAEEMPDRFADAQRCHKPFNVDGMVALLLPGNGEMRGDNRASLTSRNGASYRL</sequence>
<organism evidence="1 2">
    <name type="scientific">Paracoccus tibetensis</name>
    <dbReference type="NCBI Taxonomy" id="336292"/>
    <lineage>
        <taxon>Bacteria</taxon>
        <taxon>Pseudomonadati</taxon>
        <taxon>Pseudomonadota</taxon>
        <taxon>Alphaproteobacteria</taxon>
        <taxon>Rhodobacterales</taxon>
        <taxon>Paracoccaceae</taxon>
        <taxon>Paracoccus</taxon>
    </lineage>
</organism>
<evidence type="ECO:0008006" key="3">
    <source>
        <dbReference type="Google" id="ProtNLM"/>
    </source>
</evidence>
<dbReference type="Proteomes" id="UP000199502">
    <property type="component" value="Unassembled WGS sequence"/>
</dbReference>
<dbReference type="STRING" id="336292.SAMN05660710_03568"/>
<name>A0A1G5K054_9RHOB</name>
<evidence type="ECO:0000313" key="1">
    <source>
        <dbReference type="EMBL" id="SCY93814.1"/>
    </source>
</evidence>
<proteinExistence type="predicted"/>
<protein>
    <recommendedName>
        <fullName evidence="3">Response regulatory domain-containing protein</fullName>
    </recommendedName>
</protein>
<dbReference type="AlphaFoldDB" id="A0A1G5K054"/>
<evidence type="ECO:0000313" key="2">
    <source>
        <dbReference type="Proteomes" id="UP000199502"/>
    </source>
</evidence>
<dbReference type="Gene3D" id="3.40.50.2300">
    <property type="match status" value="1"/>
</dbReference>
<accession>A0A1G5K054</accession>
<gene>
    <name evidence="1" type="ORF">SAMN05660710_03568</name>
</gene>
<keyword evidence="2" id="KW-1185">Reference proteome</keyword>
<dbReference type="EMBL" id="FMVT01000019">
    <property type="protein sequence ID" value="SCY93814.1"/>
    <property type="molecule type" value="Genomic_DNA"/>
</dbReference>